<reference evidence="2 3" key="1">
    <citation type="journal article" date="2023" name="Mol. Biol. Evol.">
        <title>Genomics of Secondarily Temperate Adaptation in the Only Non-Antarctic Icefish.</title>
        <authorList>
            <person name="Rivera-Colon A.G."/>
            <person name="Rayamajhi N."/>
            <person name="Minhas B.F."/>
            <person name="Madrigal G."/>
            <person name="Bilyk K.T."/>
            <person name="Yoon V."/>
            <person name="Hune M."/>
            <person name="Gregory S."/>
            <person name="Cheng C.H.C."/>
            <person name="Catchen J.M."/>
        </authorList>
    </citation>
    <scope>NUCLEOTIDE SEQUENCE [LARGE SCALE GENOMIC DNA]</scope>
    <source>
        <strain evidence="2">JC2023a</strain>
    </source>
</reference>
<feature type="region of interest" description="Disordered" evidence="1">
    <location>
        <begin position="78"/>
        <end position="108"/>
    </location>
</feature>
<evidence type="ECO:0000313" key="2">
    <source>
        <dbReference type="EMBL" id="KAK5885646.1"/>
    </source>
</evidence>
<name>A0AAN8BIX1_9TELE</name>
<dbReference type="AlphaFoldDB" id="A0AAN8BIX1"/>
<proteinExistence type="predicted"/>
<protein>
    <submittedName>
        <fullName evidence="2">Uncharacterized protein</fullName>
    </submittedName>
</protein>
<sequence length="133" mass="14667">MHQTPGRLRVILRFFDPPGETVFSRIVMSSMLPDLSSRSQPGLLSLLSVALPAGGRSVIEKRRECSPGARSVFVSLSRRREAPSPRGRSFVTAKKKHRRPFTSCASGGKERRAAEGYHALTGRCAVFRDRGKS</sequence>
<accession>A0AAN8BIX1</accession>
<keyword evidence="3" id="KW-1185">Reference proteome</keyword>
<comment type="caution">
    <text evidence="2">The sequence shown here is derived from an EMBL/GenBank/DDBJ whole genome shotgun (WGS) entry which is preliminary data.</text>
</comment>
<organism evidence="2 3">
    <name type="scientific">Champsocephalus esox</name>
    <name type="common">pike icefish</name>
    <dbReference type="NCBI Taxonomy" id="159716"/>
    <lineage>
        <taxon>Eukaryota</taxon>
        <taxon>Metazoa</taxon>
        <taxon>Chordata</taxon>
        <taxon>Craniata</taxon>
        <taxon>Vertebrata</taxon>
        <taxon>Euteleostomi</taxon>
        <taxon>Actinopterygii</taxon>
        <taxon>Neopterygii</taxon>
        <taxon>Teleostei</taxon>
        <taxon>Neoteleostei</taxon>
        <taxon>Acanthomorphata</taxon>
        <taxon>Eupercaria</taxon>
        <taxon>Perciformes</taxon>
        <taxon>Notothenioidei</taxon>
        <taxon>Channichthyidae</taxon>
        <taxon>Champsocephalus</taxon>
    </lineage>
</organism>
<evidence type="ECO:0000256" key="1">
    <source>
        <dbReference type="SAM" id="MobiDB-lite"/>
    </source>
</evidence>
<gene>
    <name evidence="2" type="ORF">CesoFtcFv8_019341</name>
</gene>
<dbReference type="EMBL" id="JAULUE010002060">
    <property type="protein sequence ID" value="KAK5885646.1"/>
    <property type="molecule type" value="Genomic_DNA"/>
</dbReference>
<evidence type="ECO:0000313" key="3">
    <source>
        <dbReference type="Proteomes" id="UP001335648"/>
    </source>
</evidence>
<dbReference type="Proteomes" id="UP001335648">
    <property type="component" value="Unassembled WGS sequence"/>
</dbReference>